<dbReference type="Pfam" id="PF07275">
    <property type="entry name" value="ArdA"/>
    <property type="match status" value="1"/>
</dbReference>
<comment type="caution">
    <text evidence="1">The sequence shown here is derived from an EMBL/GenBank/DDBJ whole genome shotgun (WGS) entry which is preliminary data.</text>
</comment>
<dbReference type="Gene3D" id="1.10.10.1190">
    <property type="entry name" value="Antirestriction protein ArdA, domain 3"/>
    <property type="match status" value="1"/>
</dbReference>
<dbReference type="Gene3D" id="3.10.20.480">
    <property type="entry name" value="Antirestriction protein ArdA, domain 1"/>
    <property type="match status" value="1"/>
</dbReference>
<accession>A0ABS5NFK1</accession>
<dbReference type="Proteomes" id="UP000676853">
    <property type="component" value="Unassembled WGS sequence"/>
</dbReference>
<sequence length="185" mass="20538">MVLTSSTPAIDEPRVWIGCLQCYNAGRLVGDWYSCTEAADITTSQLHARPIPEHTHEELWCLDTDNIPVNGEMSPMEAGEWGEVYEELDSPDLWPALCAWVRSGSYTAQGDTDLPVVSDFVDALAGTWSSFTAYVEELVEETGMLDGVPDELRGYFAIDRYARDLQGDYTVEPAPSGEVFVFRSL</sequence>
<proteinExistence type="predicted"/>
<name>A0ABS5NFK1_TSUPA</name>
<reference evidence="1 2" key="1">
    <citation type="submission" date="2021-04" db="EMBL/GenBank/DDBJ databases">
        <title>Whole genome sequence analysis of a thiophenic sulfur metabolizing bacteria.</title>
        <authorList>
            <person name="Akhtar N."/>
            <person name="Akram J."/>
            <person name="Aslam A."/>
        </authorList>
    </citation>
    <scope>NUCLEOTIDE SEQUENCE [LARGE SCALE GENOMIC DNA]</scope>
    <source>
        <strain evidence="1 2">3OW</strain>
    </source>
</reference>
<evidence type="ECO:0000313" key="2">
    <source>
        <dbReference type="Proteomes" id="UP000676853"/>
    </source>
</evidence>
<dbReference type="InterPro" id="IPR041893">
    <property type="entry name" value="ArdA_dom3"/>
</dbReference>
<dbReference type="RefSeq" id="WP_212554574.1">
    <property type="nucleotide sequence ID" value="NZ_JAGXOE010000050.1"/>
</dbReference>
<keyword evidence="2" id="KW-1185">Reference proteome</keyword>
<dbReference type="InterPro" id="IPR009899">
    <property type="entry name" value="ArdA"/>
</dbReference>
<dbReference type="InterPro" id="IPR041895">
    <property type="entry name" value="ArdA_dom1"/>
</dbReference>
<protein>
    <submittedName>
        <fullName evidence="1">Antirestriction protein ArdA</fullName>
    </submittedName>
</protein>
<dbReference type="EMBL" id="JAGXOE010000050">
    <property type="protein sequence ID" value="MBS4103069.1"/>
    <property type="molecule type" value="Genomic_DNA"/>
</dbReference>
<organism evidence="1 2">
    <name type="scientific">Tsukamurella paurometabola</name>
    <name type="common">Corynebacterium paurometabolum</name>
    <dbReference type="NCBI Taxonomy" id="2061"/>
    <lineage>
        <taxon>Bacteria</taxon>
        <taxon>Bacillati</taxon>
        <taxon>Actinomycetota</taxon>
        <taxon>Actinomycetes</taxon>
        <taxon>Mycobacteriales</taxon>
        <taxon>Tsukamurellaceae</taxon>
        <taxon>Tsukamurella</taxon>
    </lineage>
</organism>
<evidence type="ECO:0000313" key="1">
    <source>
        <dbReference type="EMBL" id="MBS4103069.1"/>
    </source>
</evidence>
<gene>
    <name evidence="1" type="ORF">KFZ73_17725</name>
</gene>